<dbReference type="PROSITE" id="PS50943">
    <property type="entry name" value="HTH_CROC1"/>
    <property type="match status" value="1"/>
</dbReference>
<protein>
    <submittedName>
        <fullName evidence="2">Cro/C1-type HTH DNA-binding domain-containing protein</fullName>
    </submittedName>
</protein>
<dbReference type="EMBL" id="FQZZ01000003">
    <property type="protein sequence ID" value="SHK06864.1"/>
    <property type="molecule type" value="Genomic_DNA"/>
</dbReference>
<dbReference type="SUPFAM" id="SSF47413">
    <property type="entry name" value="lambda repressor-like DNA-binding domains"/>
    <property type="match status" value="1"/>
</dbReference>
<dbReference type="OrthoDB" id="8902678at2"/>
<reference evidence="2 3" key="1">
    <citation type="submission" date="2016-11" db="EMBL/GenBank/DDBJ databases">
        <authorList>
            <person name="Varghese N."/>
            <person name="Submissions S."/>
        </authorList>
    </citation>
    <scope>NUCLEOTIDE SEQUENCE [LARGE SCALE GENOMIC DNA]</scope>
    <source>
        <strain evidence="2 3">DSM 29620</strain>
    </source>
</reference>
<organism evidence="2 3">
    <name type="scientific">Lutimaribacter pacificus</name>
    <dbReference type="NCBI Taxonomy" id="391948"/>
    <lineage>
        <taxon>Bacteria</taxon>
        <taxon>Pseudomonadati</taxon>
        <taxon>Pseudomonadota</taxon>
        <taxon>Alphaproteobacteria</taxon>
        <taxon>Rhodobacterales</taxon>
        <taxon>Roseobacteraceae</taxon>
        <taxon>Lutimaribacter</taxon>
    </lineage>
</organism>
<dbReference type="Proteomes" id="UP000324252">
    <property type="component" value="Unassembled WGS sequence"/>
</dbReference>
<dbReference type="GO" id="GO:0003677">
    <property type="term" value="F:DNA binding"/>
    <property type="evidence" value="ECO:0007669"/>
    <property type="project" value="UniProtKB-KW"/>
</dbReference>
<keyword evidence="3" id="KW-1185">Reference proteome</keyword>
<accession>A0A1H0LI10</accession>
<dbReference type="InterPro" id="IPR010982">
    <property type="entry name" value="Lambda_DNA-bd_dom_sf"/>
</dbReference>
<dbReference type="InterPro" id="IPR001387">
    <property type="entry name" value="Cro/C1-type_HTH"/>
</dbReference>
<evidence type="ECO:0000259" key="1">
    <source>
        <dbReference type="PROSITE" id="PS50943"/>
    </source>
</evidence>
<gene>
    <name evidence="2" type="ORF">SAMN05444142_103148</name>
</gene>
<evidence type="ECO:0000313" key="2">
    <source>
        <dbReference type="EMBL" id="SHK06864.1"/>
    </source>
</evidence>
<dbReference type="RefSeq" id="WP_149789176.1">
    <property type="nucleotide sequence ID" value="NZ_FNIO01000008.1"/>
</dbReference>
<evidence type="ECO:0000313" key="3">
    <source>
        <dbReference type="Proteomes" id="UP000324252"/>
    </source>
</evidence>
<proteinExistence type="predicted"/>
<sequence>MVTQSDPVSPSELRTVFGRNLKILACSFPSVTALCRALGINRTQFNRYLSGESFPRPEILDRICRFFDMDARILLTPVEELQRDPVGMLSHPFIADWLGPQATDVPEKLFPSGFYRFSRRGFMDDRRFLQGLVVVKRVDGHTFLRGLEPREAMKQQGLRARHRQRDFRGVVLRQEDGVSILISREGGKTGTYNFLAPVSSYENNFWEGYVTRTLRQQPLGLRLTRMVYEYLGRDIGTVLAAARRMGYCERDELMAHHLRLLQVDRPLS</sequence>
<dbReference type="Pfam" id="PF13443">
    <property type="entry name" value="HTH_26"/>
    <property type="match status" value="1"/>
</dbReference>
<feature type="domain" description="HTH cro/C1-type" evidence="1">
    <location>
        <begin position="30"/>
        <end position="74"/>
    </location>
</feature>
<dbReference type="Gene3D" id="1.10.260.40">
    <property type="entry name" value="lambda repressor-like DNA-binding domains"/>
    <property type="match status" value="1"/>
</dbReference>
<dbReference type="CDD" id="cd00093">
    <property type="entry name" value="HTH_XRE"/>
    <property type="match status" value="1"/>
</dbReference>
<dbReference type="AlphaFoldDB" id="A0A1H0LI10"/>
<keyword evidence="2" id="KW-0238">DNA-binding</keyword>
<name>A0A1H0LI10_9RHOB</name>